<evidence type="ECO:0000259" key="1">
    <source>
        <dbReference type="Pfam" id="PF13472"/>
    </source>
</evidence>
<organism evidence="2 3">
    <name type="scientific">Herbiconiux oxytropis</name>
    <dbReference type="NCBI Taxonomy" id="2970915"/>
    <lineage>
        <taxon>Bacteria</taxon>
        <taxon>Bacillati</taxon>
        <taxon>Actinomycetota</taxon>
        <taxon>Actinomycetes</taxon>
        <taxon>Micrococcales</taxon>
        <taxon>Microbacteriaceae</taxon>
        <taxon>Herbiconiux</taxon>
    </lineage>
</organism>
<protein>
    <submittedName>
        <fullName evidence="2">SGNH/GDSL hydrolase family protein</fullName>
    </submittedName>
</protein>
<feature type="domain" description="SGNH hydrolase-type esterase" evidence="1">
    <location>
        <begin position="63"/>
        <end position="228"/>
    </location>
</feature>
<keyword evidence="3" id="KW-1185">Reference proteome</keyword>
<dbReference type="RefSeq" id="WP_259527655.1">
    <property type="nucleotide sequence ID" value="NZ_JANLCK010000004.1"/>
</dbReference>
<dbReference type="SUPFAM" id="SSF52266">
    <property type="entry name" value="SGNH hydrolase"/>
    <property type="match status" value="1"/>
</dbReference>
<dbReference type="EMBL" id="JANLCK010000004">
    <property type="protein sequence ID" value="MCS5726251.1"/>
    <property type="molecule type" value="Genomic_DNA"/>
</dbReference>
<dbReference type="PANTHER" id="PTHR30383">
    <property type="entry name" value="THIOESTERASE 1/PROTEASE 1/LYSOPHOSPHOLIPASE L1"/>
    <property type="match status" value="1"/>
</dbReference>
<gene>
    <name evidence="2" type="ORF">N1028_10140</name>
</gene>
<dbReference type="InterPro" id="IPR036514">
    <property type="entry name" value="SGNH_hydro_sf"/>
</dbReference>
<comment type="caution">
    <text evidence="2">The sequence shown here is derived from an EMBL/GenBank/DDBJ whole genome shotgun (WGS) entry which is preliminary data.</text>
</comment>
<dbReference type="Pfam" id="PF13472">
    <property type="entry name" value="Lipase_GDSL_2"/>
    <property type="match status" value="1"/>
</dbReference>
<dbReference type="GO" id="GO:0004622">
    <property type="term" value="F:phosphatidylcholine lysophospholipase activity"/>
    <property type="evidence" value="ECO:0007669"/>
    <property type="project" value="TreeGrafter"/>
</dbReference>
<sequence>MRRRALVASVVAAGGAVAGIAAWVRYLARRQHHWRGVLSDAIPVHSLYWREQAAKEGELLYVAVGDSAAQGIGASRPAHGYVGFVAKHLRERSGRTVRVVNLGISGARLREAIEKELPRLAKLDPDVLTVSIGANDMADFDPERFRTEIATILDALPSHAIVADLPSFYFLPAERTVLVANRMLREAAAARGVRVVPLHRLTHRQGLWGVSTQFAGDLFHPNDRGYRIWAAAFTHAIDDRLRQLGERASAGAAGSGGAASDVQH</sequence>
<dbReference type="InterPro" id="IPR013830">
    <property type="entry name" value="SGNH_hydro"/>
</dbReference>
<dbReference type="InterPro" id="IPR051532">
    <property type="entry name" value="Ester_Hydrolysis_Enzymes"/>
</dbReference>
<dbReference type="AlphaFoldDB" id="A0AA41XJ62"/>
<reference evidence="2" key="1">
    <citation type="submission" date="2022-08" db="EMBL/GenBank/DDBJ databases">
        <authorList>
            <person name="Deng Y."/>
            <person name="Han X.-F."/>
            <person name="Zhang Y.-Q."/>
        </authorList>
    </citation>
    <scope>NUCLEOTIDE SEQUENCE</scope>
    <source>
        <strain evidence="2">CPCC 203407</strain>
    </source>
</reference>
<dbReference type="PANTHER" id="PTHR30383:SF5">
    <property type="entry name" value="SGNH HYDROLASE-TYPE ESTERASE DOMAIN-CONTAINING PROTEIN"/>
    <property type="match status" value="1"/>
</dbReference>
<keyword evidence="2" id="KW-0378">Hydrolase</keyword>
<name>A0AA41XJ62_9MICO</name>
<dbReference type="Gene3D" id="3.40.50.1110">
    <property type="entry name" value="SGNH hydrolase"/>
    <property type="match status" value="1"/>
</dbReference>
<evidence type="ECO:0000313" key="3">
    <source>
        <dbReference type="Proteomes" id="UP001165587"/>
    </source>
</evidence>
<dbReference type="Proteomes" id="UP001165587">
    <property type="component" value="Unassembled WGS sequence"/>
</dbReference>
<accession>A0AA41XJ62</accession>
<proteinExistence type="predicted"/>
<evidence type="ECO:0000313" key="2">
    <source>
        <dbReference type="EMBL" id="MCS5726251.1"/>
    </source>
</evidence>